<proteinExistence type="predicted"/>
<dbReference type="GO" id="GO:0006415">
    <property type="term" value="P:translational termination"/>
    <property type="evidence" value="ECO:0007669"/>
    <property type="project" value="TreeGrafter"/>
</dbReference>
<dbReference type="Proteomes" id="UP001180729">
    <property type="component" value="Unassembled WGS sequence"/>
</dbReference>
<sequence length="92" mass="10712">MMLQIVISNKCKKDLKRAKKRGLNLDEFFTVVDMLQRQEALPARYCDHALTADRAGLRDCHIRPDWVLIYEVREAELVLLLVETGSHSDLRM</sequence>
<name>A0AAE4K1B7_9ACTO</name>
<evidence type="ECO:0000313" key="4">
    <source>
        <dbReference type="Proteomes" id="UP001180729"/>
    </source>
</evidence>
<evidence type="ECO:0000313" key="3">
    <source>
        <dbReference type="EMBL" id="MDT0248960.1"/>
    </source>
</evidence>
<keyword evidence="1" id="KW-1277">Toxin-antitoxin system</keyword>
<gene>
    <name evidence="3" type="ORF">RMW62_07680</name>
</gene>
<evidence type="ECO:0000256" key="1">
    <source>
        <dbReference type="ARBA" id="ARBA00022649"/>
    </source>
</evidence>
<dbReference type="Pfam" id="PF15738">
    <property type="entry name" value="YafQ_toxin"/>
    <property type="match status" value="1"/>
</dbReference>
<reference evidence="3" key="1">
    <citation type="submission" date="2022-06" db="EMBL/GenBank/DDBJ databases">
        <title>Draft Genome Sequences of Three Actinomyces oris Strains, Isolated from Healthy Human Feces.</title>
        <authorList>
            <person name="Ye Y."/>
            <person name="Liu C."/>
            <person name="Zhao J."/>
            <person name="Xu J."/>
            <person name="Huang H."/>
            <person name="Wang B."/>
            <person name="Wei J."/>
            <person name="Jing X."/>
        </authorList>
    </citation>
    <scope>NUCLEOTIDE SEQUENCE</scope>
    <source>
        <strain evidence="3">CNGBCC1803368</strain>
    </source>
</reference>
<dbReference type="PANTHER" id="PTHR40588:SF1">
    <property type="entry name" value="MRNA INTERFERASE TOXIN YAFQ"/>
    <property type="match status" value="1"/>
</dbReference>
<dbReference type="SUPFAM" id="SSF143011">
    <property type="entry name" value="RelE-like"/>
    <property type="match status" value="1"/>
</dbReference>
<dbReference type="EMBL" id="JAMZMH010000008">
    <property type="protein sequence ID" value="MDT0248960.1"/>
    <property type="molecule type" value="Genomic_DNA"/>
</dbReference>
<dbReference type="PIRSF" id="PIRSF006156">
    <property type="entry name" value="YafQ"/>
    <property type="match status" value="1"/>
</dbReference>
<dbReference type="PANTHER" id="PTHR40588">
    <property type="entry name" value="MRNA INTERFERASE TOXIN YAFQ"/>
    <property type="match status" value="1"/>
</dbReference>
<dbReference type="GO" id="GO:0006402">
    <property type="term" value="P:mRNA catabolic process"/>
    <property type="evidence" value="ECO:0007669"/>
    <property type="project" value="TreeGrafter"/>
</dbReference>
<feature type="active site" description="Proton donor" evidence="2">
    <location>
        <position position="87"/>
    </location>
</feature>
<dbReference type="InterPro" id="IPR004386">
    <property type="entry name" value="Toxin_YafQ-like"/>
</dbReference>
<protein>
    <submittedName>
        <fullName evidence="3">Type II toxin-antitoxin system YafQ family toxin</fullName>
    </submittedName>
</protein>
<dbReference type="InterPro" id="IPR007712">
    <property type="entry name" value="RelE/ParE_toxin"/>
</dbReference>
<dbReference type="AlphaFoldDB" id="A0AAE4K1B7"/>
<dbReference type="NCBIfam" id="TIGR02385">
    <property type="entry name" value="RelE_StbE"/>
    <property type="match status" value="1"/>
</dbReference>
<organism evidence="3 4">
    <name type="scientific">Actinomyces oris</name>
    <dbReference type="NCBI Taxonomy" id="544580"/>
    <lineage>
        <taxon>Bacteria</taxon>
        <taxon>Bacillati</taxon>
        <taxon>Actinomycetota</taxon>
        <taxon>Actinomycetes</taxon>
        <taxon>Actinomycetales</taxon>
        <taxon>Actinomycetaceae</taxon>
        <taxon>Actinomyces</taxon>
    </lineage>
</organism>
<dbReference type="Gene3D" id="3.30.2310.20">
    <property type="entry name" value="RelE-like"/>
    <property type="match status" value="1"/>
</dbReference>
<dbReference type="GO" id="GO:0004521">
    <property type="term" value="F:RNA endonuclease activity"/>
    <property type="evidence" value="ECO:0007669"/>
    <property type="project" value="TreeGrafter"/>
</dbReference>
<evidence type="ECO:0000256" key="2">
    <source>
        <dbReference type="PIRSR" id="PIRSR006156-1"/>
    </source>
</evidence>
<accession>A0AAE4K1B7</accession>
<dbReference type="InterPro" id="IPR035093">
    <property type="entry name" value="RelE/ParE_toxin_dom_sf"/>
</dbReference>
<comment type="caution">
    <text evidence="3">The sequence shown here is derived from an EMBL/GenBank/DDBJ whole genome shotgun (WGS) entry which is preliminary data.</text>
</comment>